<dbReference type="SUPFAM" id="SSF46689">
    <property type="entry name" value="Homeodomain-like"/>
    <property type="match status" value="1"/>
</dbReference>
<feature type="domain" description="HTH tetR-type" evidence="3">
    <location>
        <begin position="14"/>
        <end position="74"/>
    </location>
</feature>
<dbReference type="PROSITE" id="PS50977">
    <property type="entry name" value="HTH_TETR_2"/>
    <property type="match status" value="1"/>
</dbReference>
<keyword evidence="1 2" id="KW-0238">DNA-binding</keyword>
<dbReference type="InterPro" id="IPR050109">
    <property type="entry name" value="HTH-type_TetR-like_transc_reg"/>
</dbReference>
<proteinExistence type="predicted"/>
<dbReference type="OrthoDB" id="5112469at2"/>
<dbReference type="SUPFAM" id="SSF48498">
    <property type="entry name" value="Tetracyclin repressor-like, C-terminal domain"/>
    <property type="match status" value="1"/>
</dbReference>
<dbReference type="InterPro" id="IPR001647">
    <property type="entry name" value="HTH_TetR"/>
</dbReference>
<dbReference type="EMBL" id="BKAL01000001">
    <property type="protein sequence ID" value="GEP67433.1"/>
    <property type="molecule type" value="Genomic_DNA"/>
</dbReference>
<sequence length="229" mass="24335">MTGTRRDGAPATRTRRREEILDAALALFDERGIGPVSTNHVAERAGISPGNLYYWFSGKPAILRALVERWQEESVFPDDLGSGDPVAVLRAVAAVLGGQPAVNRRHGPLARELVFLLRSDPEVAQTYRTGYRTRVATLTRAVDTLVEAGLVRPAHPPLTTGDLVVGGWVLAELGPGLLEAIAPDGQDPRAAEVLAGPLLGHLTARGRAALALPDAAVQQPALTDQEAAR</sequence>
<organism evidence="4 5">
    <name type="scientific">Cellulomonas soli</name>
    <dbReference type="NCBI Taxonomy" id="931535"/>
    <lineage>
        <taxon>Bacteria</taxon>
        <taxon>Bacillati</taxon>
        <taxon>Actinomycetota</taxon>
        <taxon>Actinomycetes</taxon>
        <taxon>Micrococcales</taxon>
        <taxon>Cellulomonadaceae</taxon>
        <taxon>Cellulomonas</taxon>
    </lineage>
</organism>
<keyword evidence="5" id="KW-1185">Reference proteome</keyword>
<evidence type="ECO:0000313" key="5">
    <source>
        <dbReference type="Proteomes" id="UP000321798"/>
    </source>
</evidence>
<dbReference type="PANTHER" id="PTHR30055">
    <property type="entry name" value="HTH-TYPE TRANSCRIPTIONAL REGULATOR RUTR"/>
    <property type="match status" value="1"/>
</dbReference>
<dbReference type="Proteomes" id="UP000321798">
    <property type="component" value="Unassembled WGS sequence"/>
</dbReference>
<gene>
    <name evidence="4" type="ORF">CSO01_01480</name>
</gene>
<reference evidence="4 5" key="1">
    <citation type="submission" date="2019-07" db="EMBL/GenBank/DDBJ databases">
        <title>Whole genome shotgun sequence of Cellulomonas soli NBRC 109434.</title>
        <authorList>
            <person name="Hosoyama A."/>
            <person name="Uohara A."/>
            <person name="Ohji S."/>
            <person name="Ichikawa N."/>
        </authorList>
    </citation>
    <scope>NUCLEOTIDE SEQUENCE [LARGE SCALE GENOMIC DNA]</scope>
    <source>
        <strain evidence="4 5">NBRC 109434</strain>
    </source>
</reference>
<dbReference type="AlphaFoldDB" id="A0A512P8A2"/>
<dbReference type="GO" id="GO:0003700">
    <property type="term" value="F:DNA-binding transcription factor activity"/>
    <property type="evidence" value="ECO:0007669"/>
    <property type="project" value="TreeGrafter"/>
</dbReference>
<evidence type="ECO:0000313" key="4">
    <source>
        <dbReference type="EMBL" id="GEP67433.1"/>
    </source>
</evidence>
<name>A0A512P8A2_9CELL</name>
<dbReference type="InterPro" id="IPR009057">
    <property type="entry name" value="Homeodomain-like_sf"/>
</dbReference>
<dbReference type="GO" id="GO:0000976">
    <property type="term" value="F:transcription cis-regulatory region binding"/>
    <property type="evidence" value="ECO:0007669"/>
    <property type="project" value="TreeGrafter"/>
</dbReference>
<dbReference type="RefSeq" id="WP_146951219.1">
    <property type="nucleotide sequence ID" value="NZ_BAABBJ010000005.1"/>
</dbReference>
<feature type="DNA-binding region" description="H-T-H motif" evidence="2">
    <location>
        <begin position="37"/>
        <end position="56"/>
    </location>
</feature>
<protein>
    <recommendedName>
        <fullName evidence="3">HTH tetR-type domain-containing protein</fullName>
    </recommendedName>
</protein>
<accession>A0A512P8A2</accession>
<evidence type="ECO:0000256" key="2">
    <source>
        <dbReference type="PROSITE-ProRule" id="PRU00335"/>
    </source>
</evidence>
<dbReference type="InterPro" id="IPR036271">
    <property type="entry name" value="Tet_transcr_reg_TetR-rel_C_sf"/>
</dbReference>
<evidence type="ECO:0000256" key="1">
    <source>
        <dbReference type="ARBA" id="ARBA00023125"/>
    </source>
</evidence>
<dbReference type="PRINTS" id="PR00455">
    <property type="entry name" value="HTHTETR"/>
</dbReference>
<dbReference type="PANTHER" id="PTHR30055:SF223">
    <property type="entry name" value="HTH-TYPE TRANSCRIPTIONAL REGULATOR UIDR"/>
    <property type="match status" value="1"/>
</dbReference>
<comment type="caution">
    <text evidence="4">The sequence shown here is derived from an EMBL/GenBank/DDBJ whole genome shotgun (WGS) entry which is preliminary data.</text>
</comment>
<evidence type="ECO:0000259" key="3">
    <source>
        <dbReference type="PROSITE" id="PS50977"/>
    </source>
</evidence>
<dbReference type="Gene3D" id="1.10.357.10">
    <property type="entry name" value="Tetracycline Repressor, domain 2"/>
    <property type="match status" value="1"/>
</dbReference>
<dbReference type="Pfam" id="PF00440">
    <property type="entry name" value="TetR_N"/>
    <property type="match status" value="1"/>
</dbReference>